<dbReference type="EC" id="5.6.2.4" evidence="5"/>
<feature type="domain" description="Helicase ATP-binding" evidence="7">
    <location>
        <begin position="60"/>
        <end position="232"/>
    </location>
</feature>
<dbReference type="InterPro" id="IPR014001">
    <property type="entry name" value="Helicase_ATP-bd"/>
</dbReference>
<dbReference type="Pfam" id="PF00270">
    <property type="entry name" value="DEAD"/>
    <property type="match status" value="1"/>
</dbReference>
<evidence type="ECO:0000256" key="6">
    <source>
        <dbReference type="SAM" id="MobiDB-lite"/>
    </source>
</evidence>
<dbReference type="GO" id="GO:0000724">
    <property type="term" value="P:double-strand break repair via homologous recombination"/>
    <property type="evidence" value="ECO:0007669"/>
    <property type="project" value="TreeGrafter"/>
</dbReference>
<dbReference type="InterPro" id="IPR001650">
    <property type="entry name" value="Helicase_C-like"/>
</dbReference>
<feature type="compositionally biased region" description="Polar residues" evidence="6">
    <location>
        <begin position="647"/>
        <end position="662"/>
    </location>
</feature>
<evidence type="ECO:0000313" key="11">
    <source>
        <dbReference type="Proteomes" id="UP000800200"/>
    </source>
</evidence>
<keyword evidence="2" id="KW-0547">Nucleotide-binding</keyword>
<gene>
    <name evidence="10" type="ORF">K469DRAFT_614003</name>
    <name evidence="9" type="ORF">K469DRAFT_614433</name>
</gene>
<feature type="compositionally biased region" description="Polar residues" evidence="6">
    <location>
        <begin position="448"/>
        <end position="458"/>
    </location>
</feature>
<dbReference type="PROSITE" id="PS51192">
    <property type="entry name" value="HELICASE_ATP_BIND_1"/>
    <property type="match status" value="1"/>
</dbReference>
<feature type="region of interest" description="Disordered" evidence="6">
    <location>
        <begin position="413"/>
        <end position="461"/>
    </location>
</feature>
<accession>A0A6A6D4W6</accession>
<reference evidence="9" key="1">
    <citation type="journal article" date="2020" name="Stud. Mycol.">
        <title>101 Dothideomycetes genomes: a test case for predicting lifestyles and emergence of pathogens.</title>
        <authorList>
            <person name="Haridas S."/>
            <person name="Albert R."/>
            <person name="Binder M."/>
            <person name="Bloem J."/>
            <person name="Labutti K."/>
            <person name="Salamov A."/>
            <person name="Andreopoulos B."/>
            <person name="Baker S."/>
            <person name="Barry K."/>
            <person name="Bills G."/>
            <person name="Bluhm B."/>
            <person name="Cannon C."/>
            <person name="Castanera R."/>
            <person name="Culley D."/>
            <person name="Daum C."/>
            <person name="Ezra D."/>
            <person name="Gonzalez J."/>
            <person name="Henrissat B."/>
            <person name="Kuo A."/>
            <person name="Liang C."/>
            <person name="Lipzen A."/>
            <person name="Lutzoni F."/>
            <person name="Magnuson J."/>
            <person name="Mondo S."/>
            <person name="Nolan M."/>
            <person name="Ohm R."/>
            <person name="Pangilinan J."/>
            <person name="Park H.-J."/>
            <person name="Ramirez L."/>
            <person name="Alfaro M."/>
            <person name="Sun H."/>
            <person name="Tritt A."/>
            <person name="Yoshinaga Y."/>
            <person name="Zwiers L.-H."/>
            <person name="Turgeon B."/>
            <person name="Goodwin S."/>
            <person name="Spatafora J."/>
            <person name="Crous P."/>
            <person name="Grigoriev I."/>
        </authorList>
    </citation>
    <scope>NUCLEOTIDE SEQUENCE</scope>
    <source>
        <strain evidence="9">CBS 207.26</strain>
    </source>
</reference>
<dbReference type="GO" id="GO:0003676">
    <property type="term" value="F:nucleic acid binding"/>
    <property type="evidence" value="ECO:0007669"/>
    <property type="project" value="InterPro"/>
</dbReference>
<dbReference type="AlphaFoldDB" id="A0A6A6D4W6"/>
<dbReference type="Proteomes" id="UP000800200">
    <property type="component" value="Unassembled WGS sequence"/>
</dbReference>
<evidence type="ECO:0000256" key="1">
    <source>
        <dbReference type="ARBA" id="ARBA00005446"/>
    </source>
</evidence>
<dbReference type="SMART" id="SM00490">
    <property type="entry name" value="HELICc"/>
    <property type="match status" value="1"/>
</dbReference>
<dbReference type="OrthoDB" id="5413666at2759"/>
<dbReference type="EMBL" id="ML994815">
    <property type="protein sequence ID" value="KAF2174605.1"/>
    <property type="molecule type" value="Genomic_DNA"/>
</dbReference>
<dbReference type="Gene3D" id="3.40.50.300">
    <property type="entry name" value="P-loop containing nucleotide triphosphate hydrolases"/>
    <property type="match status" value="2"/>
</dbReference>
<dbReference type="InterPro" id="IPR027417">
    <property type="entry name" value="P-loop_NTPase"/>
</dbReference>
<keyword evidence="11" id="KW-1185">Reference proteome</keyword>
<dbReference type="EMBL" id="ML994957">
    <property type="protein sequence ID" value="KAF2174427.1"/>
    <property type="molecule type" value="Genomic_DNA"/>
</dbReference>
<dbReference type="SUPFAM" id="SSF52540">
    <property type="entry name" value="P-loop containing nucleoside triphosphate hydrolases"/>
    <property type="match status" value="1"/>
</dbReference>
<evidence type="ECO:0000256" key="3">
    <source>
        <dbReference type="ARBA" id="ARBA00022840"/>
    </source>
</evidence>
<evidence type="ECO:0000259" key="8">
    <source>
        <dbReference type="PROSITE" id="PS51194"/>
    </source>
</evidence>
<dbReference type="GO" id="GO:0043138">
    <property type="term" value="F:3'-5' DNA helicase activity"/>
    <property type="evidence" value="ECO:0007669"/>
    <property type="project" value="UniProtKB-EC"/>
</dbReference>
<dbReference type="GO" id="GO:0005634">
    <property type="term" value="C:nucleus"/>
    <property type="evidence" value="ECO:0007669"/>
    <property type="project" value="TreeGrafter"/>
</dbReference>
<proteinExistence type="inferred from homology"/>
<keyword evidence="3" id="KW-0067">ATP-binding</keyword>
<dbReference type="Pfam" id="PF00271">
    <property type="entry name" value="Helicase_C"/>
    <property type="match status" value="1"/>
</dbReference>
<feature type="domain" description="Helicase C-terminal" evidence="8">
    <location>
        <begin position="290"/>
        <end position="433"/>
    </location>
</feature>
<dbReference type="PANTHER" id="PTHR13710:SF120">
    <property type="entry name" value="BIFUNCTIONAL 3'-5' EXONUCLEASE_ATP-DEPENDENT HELICASE WRN"/>
    <property type="match status" value="1"/>
</dbReference>
<evidence type="ECO:0000313" key="10">
    <source>
        <dbReference type="EMBL" id="KAF2174605.1"/>
    </source>
</evidence>
<keyword evidence="9" id="KW-0378">Hydrolase</keyword>
<protein>
    <recommendedName>
        <fullName evidence="5">DNA 3'-5' helicase</fullName>
        <ecNumber evidence="5">5.6.2.4</ecNumber>
    </recommendedName>
</protein>
<comment type="catalytic activity">
    <reaction evidence="4">
        <text>Couples ATP hydrolysis with the unwinding of duplex DNA by translocating in the 3'-5' direction.</text>
        <dbReference type="EC" id="5.6.2.4"/>
    </reaction>
</comment>
<dbReference type="GO" id="GO:0009378">
    <property type="term" value="F:four-way junction helicase activity"/>
    <property type="evidence" value="ECO:0007669"/>
    <property type="project" value="TreeGrafter"/>
</dbReference>
<dbReference type="PANTHER" id="PTHR13710">
    <property type="entry name" value="DNA HELICASE RECQ FAMILY MEMBER"/>
    <property type="match status" value="1"/>
</dbReference>
<feature type="region of interest" description="Disordered" evidence="6">
    <location>
        <begin position="638"/>
        <end position="690"/>
    </location>
</feature>
<evidence type="ECO:0000313" key="9">
    <source>
        <dbReference type="EMBL" id="KAF2174427.1"/>
    </source>
</evidence>
<evidence type="ECO:0000256" key="2">
    <source>
        <dbReference type="ARBA" id="ARBA00022741"/>
    </source>
</evidence>
<dbReference type="SMART" id="SM00487">
    <property type="entry name" value="DEXDc"/>
    <property type="match status" value="1"/>
</dbReference>
<evidence type="ECO:0000256" key="5">
    <source>
        <dbReference type="ARBA" id="ARBA00034808"/>
    </source>
</evidence>
<comment type="similarity">
    <text evidence="1">Belongs to the helicase family. RecQ subfamily.</text>
</comment>
<organism evidence="9 11">
    <name type="scientific">Zopfia rhizophila CBS 207.26</name>
    <dbReference type="NCBI Taxonomy" id="1314779"/>
    <lineage>
        <taxon>Eukaryota</taxon>
        <taxon>Fungi</taxon>
        <taxon>Dikarya</taxon>
        <taxon>Ascomycota</taxon>
        <taxon>Pezizomycotina</taxon>
        <taxon>Dothideomycetes</taxon>
        <taxon>Dothideomycetes incertae sedis</taxon>
        <taxon>Zopfiaceae</taxon>
        <taxon>Zopfia</taxon>
    </lineage>
</organism>
<evidence type="ECO:0000256" key="4">
    <source>
        <dbReference type="ARBA" id="ARBA00034617"/>
    </source>
</evidence>
<name>A0A6A6D4W6_9PEZI</name>
<dbReference type="InterPro" id="IPR011545">
    <property type="entry name" value="DEAD/DEAH_box_helicase_dom"/>
</dbReference>
<feature type="compositionally biased region" description="Low complexity" evidence="6">
    <location>
        <begin position="663"/>
        <end position="672"/>
    </location>
</feature>
<dbReference type="GO" id="GO:0005737">
    <property type="term" value="C:cytoplasm"/>
    <property type="evidence" value="ECO:0007669"/>
    <property type="project" value="TreeGrafter"/>
</dbReference>
<sequence>MSPTERAVKSLRTAIARLKEGKISQQLKQRQKQHGSDLITKIIKKLFGKTPRPIQIECIYRLAMEEKDTILVAKTGFGKSMIFQAVSLLFPDKITLAILPLNEIANDQERVITQAGGSVLVLNADTPNRTQEVERARAGHYSYIILSPELAVDEKFRGLFTDHVFRDKLGLVAIDEAHLVRTWGEDFREAYQQLGRVRSLLNDSAPWFACSATLDKDTMDELINSVGFSRGNNLIVRTPITRKEIAFRCGHMIKGTFNSFASLRFLFDDVVQPSISYNQLDPYVKTDQQTLDSRFITPERIPKTIVFVNSRKDAANSLERITATFHRRVSHKKKKAILDEFRKPDSNIRVVFATEAIGMGVDIPDVRRVVLYGFPAPKKDLGIILQRGGRAARDGKPGECIFLFEEWAKGPREVRPPTNRPLARVAREQDPGPTPPPGSDSEGEFESDIQTGSITKTNAQRRRTELPMRFWELANNKGCMRRIIYDYFQENENDRASNTDKDRCCTFCNKSLQLPELKRDIYHENGPKLTQEKQDILQKLLNWAKDMAFDIVVPLDADIPRQPEVVIPYDIAKDVALYSDKVTLYPDLLQYISGWEYKDMLSTELFRALKVATKGLPSQSQPQDSQFSVPGGSLSTFSATSLASSSQERQPLSPVSANRQPRTSTSTWSSATNAQWPSFKGPLSSRFNSL</sequence>
<evidence type="ECO:0000259" key="7">
    <source>
        <dbReference type="PROSITE" id="PS51192"/>
    </source>
</evidence>
<dbReference type="GO" id="GO:0005694">
    <property type="term" value="C:chromosome"/>
    <property type="evidence" value="ECO:0007669"/>
    <property type="project" value="TreeGrafter"/>
</dbReference>
<dbReference type="PROSITE" id="PS51194">
    <property type="entry name" value="HELICASE_CTER"/>
    <property type="match status" value="1"/>
</dbReference>
<dbReference type="GO" id="GO:0005524">
    <property type="term" value="F:ATP binding"/>
    <property type="evidence" value="ECO:0007669"/>
    <property type="project" value="UniProtKB-KW"/>
</dbReference>
<dbReference type="GO" id="GO:0016787">
    <property type="term" value="F:hydrolase activity"/>
    <property type="evidence" value="ECO:0007669"/>
    <property type="project" value="UniProtKB-KW"/>
</dbReference>